<dbReference type="STRING" id="592026.GCWU0000282_001843"/>
<name>V2Y4F3_9FIRM</name>
<sequence length="67" mass="7689">MLCPLSGFSSYFLTNVLKSGLKSRVFISYRGFLLISSINLSIVKKIVKVFIPYRSFLLISCFRKGYK</sequence>
<keyword evidence="2" id="KW-1185">Reference proteome</keyword>
<accession>V2Y4F3</accession>
<proteinExistence type="predicted"/>
<dbReference type="Proteomes" id="UP000018227">
    <property type="component" value="Unassembled WGS sequence"/>
</dbReference>
<reference evidence="1 2" key="1">
    <citation type="submission" date="2013-06" db="EMBL/GenBank/DDBJ databases">
        <authorList>
            <person name="Weinstock G."/>
            <person name="Sodergren E."/>
            <person name="Clifton S."/>
            <person name="Fulton L."/>
            <person name="Fulton B."/>
            <person name="Courtney L."/>
            <person name="Fronick C."/>
            <person name="Harrison M."/>
            <person name="Strong C."/>
            <person name="Farmer C."/>
            <person name="Delahaunty K."/>
            <person name="Markovic C."/>
            <person name="Hall O."/>
            <person name="Minx P."/>
            <person name="Tomlinson C."/>
            <person name="Mitreva M."/>
            <person name="Nelson J."/>
            <person name="Hou S."/>
            <person name="Wollam A."/>
            <person name="Pepin K.H."/>
            <person name="Johnson M."/>
            <person name="Bhonagiri V."/>
            <person name="Nash W.E."/>
            <person name="Warren W."/>
            <person name="Chinwalla A."/>
            <person name="Mardis E.R."/>
            <person name="Wilson R.K."/>
        </authorList>
    </citation>
    <scope>NUCLEOTIDE SEQUENCE [LARGE SCALE GENOMIC DNA]</scope>
    <source>
        <strain evidence="1 2">ATCC 51271</strain>
    </source>
</reference>
<evidence type="ECO:0000313" key="1">
    <source>
        <dbReference type="EMBL" id="ESL02972.1"/>
    </source>
</evidence>
<dbReference type="EMBL" id="ACIL03000013">
    <property type="protein sequence ID" value="ESL02972.1"/>
    <property type="molecule type" value="Genomic_DNA"/>
</dbReference>
<dbReference type="AlphaFoldDB" id="V2Y4F3"/>
<comment type="caution">
    <text evidence="1">The sequence shown here is derived from an EMBL/GenBank/DDBJ whole genome shotgun (WGS) entry which is preliminary data.</text>
</comment>
<organism evidence="1 2">
    <name type="scientific">Catonella morbi ATCC 51271</name>
    <dbReference type="NCBI Taxonomy" id="592026"/>
    <lineage>
        <taxon>Bacteria</taxon>
        <taxon>Bacillati</taxon>
        <taxon>Bacillota</taxon>
        <taxon>Clostridia</taxon>
        <taxon>Lachnospirales</taxon>
        <taxon>Lachnospiraceae</taxon>
        <taxon>Catonella</taxon>
    </lineage>
</organism>
<gene>
    <name evidence="1" type="ORF">GCWU0000282_001843</name>
</gene>
<dbReference type="HOGENOM" id="CLU_2804566_0_0_9"/>
<evidence type="ECO:0000313" key="2">
    <source>
        <dbReference type="Proteomes" id="UP000018227"/>
    </source>
</evidence>
<protein>
    <submittedName>
        <fullName evidence="1">Uncharacterized protein</fullName>
    </submittedName>
</protein>